<protein>
    <submittedName>
        <fullName evidence="2">Uncharacterized protein</fullName>
    </submittedName>
</protein>
<proteinExistence type="predicted"/>
<comment type="caution">
    <text evidence="2">The sequence shown here is derived from an EMBL/GenBank/DDBJ whole genome shotgun (WGS) entry which is preliminary data.</text>
</comment>
<dbReference type="RefSeq" id="WP_166932722.1">
    <property type="nucleotide sequence ID" value="NZ_BAAADD010000002.1"/>
</dbReference>
<accession>A0ABN1EDR2</accession>
<sequence length="155" mass="16475">MRTIIFATAIVIGLTAASAKPPAAPKEPEPAVLKHAGDICKTTGAFGRVFGRGYGHVDATASEDWAPFEKLSIEAGAITAEASFRGLGDSLEDEAVLAEKFFKKLDHAIEAKKHFPHREKSGNAIRYSNGKDPGTGIVLELRQEADVIVALCSAE</sequence>
<keyword evidence="1" id="KW-0732">Signal</keyword>
<evidence type="ECO:0000256" key="1">
    <source>
        <dbReference type="SAM" id="SignalP"/>
    </source>
</evidence>
<name>A0ABN1EDR2_9PROT</name>
<keyword evidence="3" id="KW-1185">Reference proteome</keyword>
<dbReference type="EMBL" id="BAAADD010000002">
    <property type="protein sequence ID" value="GAA0563884.1"/>
    <property type="molecule type" value="Genomic_DNA"/>
</dbReference>
<organism evidence="2 3">
    <name type="scientific">Rhizomicrobium electricum</name>
    <dbReference type="NCBI Taxonomy" id="480070"/>
    <lineage>
        <taxon>Bacteria</taxon>
        <taxon>Pseudomonadati</taxon>
        <taxon>Pseudomonadota</taxon>
        <taxon>Alphaproteobacteria</taxon>
        <taxon>Micropepsales</taxon>
        <taxon>Micropepsaceae</taxon>
        <taxon>Rhizomicrobium</taxon>
    </lineage>
</organism>
<evidence type="ECO:0000313" key="3">
    <source>
        <dbReference type="Proteomes" id="UP001499951"/>
    </source>
</evidence>
<dbReference type="Proteomes" id="UP001499951">
    <property type="component" value="Unassembled WGS sequence"/>
</dbReference>
<gene>
    <name evidence="2" type="ORF">GCM10008942_10400</name>
</gene>
<evidence type="ECO:0000313" key="2">
    <source>
        <dbReference type="EMBL" id="GAA0563884.1"/>
    </source>
</evidence>
<reference evidence="2 3" key="1">
    <citation type="journal article" date="2019" name="Int. J. Syst. Evol. Microbiol.">
        <title>The Global Catalogue of Microorganisms (GCM) 10K type strain sequencing project: providing services to taxonomists for standard genome sequencing and annotation.</title>
        <authorList>
            <consortium name="The Broad Institute Genomics Platform"/>
            <consortium name="The Broad Institute Genome Sequencing Center for Infectious Disease"/>
            <person name="Wu L."/>
            <person name="Ma J."/>
        </authorList>
    </citation>
    <scope>NUCLEOTIDE SEQUENCE [LARGE SCALE GENOMIC DNA]</scope>
    <source>
        <strain evidence="2 3">JCM 15089</strain>
    </source>
</reference>
<feature type="chain" id="PRO_5046650461" evidence="1">
    <location>
        <begin position="20"/>
        <end position="155"/>
    </location>
</feature>
<feature type="signal peptide" evidence="1">
    <location>
        <begin position="1"/>
        <end position="19"/>
    </location>
</feature>